<evidence type="ECO:0000313" key="1">
    <source>
        <dbReference type="EMBL" id="CDF80271.1"/>
    </source>
</evidence>
<organism evidence="1 2">
    <name type="scientific">Formosa agariphila (strain DSM 15362 / KCTC 12365 / LMG 23005 / KMM 3901 / M-2Alg 35-1)</name>
    <dbReference type="NCBI Taxonomy" id="1347342"/>
    <lineage>
        <taxon>Bacteria</taxon>
        <taxon>Pseudomonadati</taxon>
        <taxon>Bacteroidota</taxon>
        <taxon>Flavobacteriia</taxon>
        <taxon>Flavobacteriales</taxon>
        <taxon>Flavobacteriaceae</taxon>
        <taxon>Formosa</taxon>
    </lineage>
</organism>
<accession>T2KP88</accession>
<dbReference type="EMBL" id="HG315671">
    <property type="protein sequence ID" value="CDF80271.1"/>
    <property type="molecule type" value="Genomic_DNA"/>
</dbReference>
<dbReference type="AlphaFoldDB" id="T2KP88"/>
<sequence length="116" mass="12843">METLKEFMLLFRMSPSNEQPTVEQMATMQNQWKNYIGSIASQAKLVNTSRLGFKGSCINPKGQISNNIYISDNQTLSGNMVVKAISLQEAENLAKNCPVLAMGGSVEVRPLIPMEF</sequence>
<dbReference type="HOGENOM" id="CLU_130902_4_1_10"/>
<dbReference type="SUPFAM" id="SSF54909">
    <property type="entry name" value="Dimeric alpha+beta barrel"/>
    <property type="match status" value="1"/>
</dbReference>
<evidence type="ECO:0000313" key="2">
    <source>
        <dbReference type="Proteomes" id="UP000016160"/>
    </source>
</evidence>
<dbReference type="InterPro" id="IPR011008">
    <property type="entry name" value="Dimeric_a/b-barrel"/>
</dbReference>
<dbReference type="Proteomes" id="UP000016160">
    <property type="component" value="Chromosome"/>
</dbReference>
<dbReference type="RefSeq" id="WP_038531251.1">
    <property type="nucleotide sequence ID" value="NZ_HG315671.1"/>
</dbReference>
<keyword evidence="2" id="KW-1185">Reference proteome</keyword>
<gene>
    <name evidence="1" type="ORF">BN863_25590</name>
</gene>
<dbReference type="Gene3D" id="3.30.70.1060">
    <property type="entry name" value="Dimeric alpha+beta barrel"/>
    <property type="match status" value="1"/>
</dbReference>
<dbReference type="STRING" id="1347342.BN863_25590"/>
<proteinExistence type="predicted"/>
<dbReference type="OrthoDB" id="7782105at2"/>
<dbReference type="eggNOG" id="COG3795">
    <property type="taxonomic scope" value="Bacteria"/>
</dbReference>
<protein>
    <submittedName>
        <fullName evidence="1">YCII domain protein</fullName>
    </submittedName>
</protein>
<name>T2KP88_FORAG</name>
<reference evidence="1 2" key="1">
    <citation type="journal article" date="2013" name="Appl. Environ. Microbiol.">
        <title>The genome of the alga-associated marine flavobacterium Formosa agariphila KMM 3901T reveals a broad potential for degradation of algal polysaccharides.</title>
        <authorList>
            <person name="Mann A.J."/>
            <person name="Hahnke R.L."/>
            <person name="Huang S."/>
            <person name="Werner J."/>
            <person name="Xing P."/>
            <person name="Barbeyron T."/>
            <person name="Huettel B."/>
            <person name="Stueber K."/>
            <person name="Reinhardt R."/>
            <person name="Harder J."/>
            <person name="Gloeckner F.O."/>
            <person name="Amann R.I."/>
            <person name="Teeling H."/>
        </authorList>
    </citation>
    <scope>NUCLEOTIDE SEQUENCE [LARGE SCALE GENOMIC DNA]</scope>
    <source>
        <strain evidence="2">DSM 15362 / KCTC 12365 / LMG 23005 / KMM 3901</strain>
    </source>
</reference>
<dbReference type="PATRIC" id="fig|1347342.6.peg.2574"/>